<accession>A0A3N5Y2E0</accession>
<dbReference type="Gene3D" id="3.30.70.270">
    <property type="match status" value="1"/>
</dbReference>
<feature type="chain" id="PRO_5018210663" description="diguanylate cyclase" evidence="4">
    <location>
        <begin position="23"/>
        <end position="591"/>
    </location>
</feature>
<reference evidence="6 7" key="1">
    <citation type="submission" date="2018-11" db="EMBL/GenBank/DDBJ databases">
        <authorList>
            <person name="Ye M.-Q."/>
            <person name="Du Z.-J."/>
        </authorList>
    </citation>
    <scope>NUCLEOTIDE SEQUENCE [LARGE SCALE GENOMIC DNA]</scope>
    <source>
        <strain evidence="6 7">U0105</strain>
    </source>
</reference>
<evidence type="ECO:0000256" key="4">
    <source>
        <dbReference type="SAM" id="SignalP"/>
    </source>
</evidence>
<keyword evidence="3" id="KW-0472">Membrane</keyword>
<evidence type="ECO:0000313" key="7">
    <source>
        <dbReference type="Proteomes" id="UP000275281"/>
    </source>
</evidence>
<proteinExistence type="predicted"/>
<dbReference type="PANTHER" id="PTHR45138:SF9">
    <property type="entry name" value="DIGUANYLATE CYCLASE DGCM-RELATED"/>
    <property type="match status" value="1"/>
</dbReference>
<dbReference type="Gene3D" id="1.25.40.10">
    <property type="entry name" value="Tetratricopeptide repeat domain"/>
    <property type="match status" value="1"/>
</dbReference>
<dbReference type="EMBL" id="RPOK01000001">
    <property type="protein sequence ID" value="RPJ68027.1"/>
    <property type="molecule type" value="Genomic_DNA"/>
</dbReference>
<keyword evidence="4" id="KW-0732">Signal</keyword>
<dbReference type="InterPro" id="IPR000160">
    <property type="entry name" value="GGDEF_dom"/>
</dbReference>
<dbReference type="PANTHER" id="PTHR45138">
    <property type="entry name" value="REGULATORY COMPONENTS OF SENSORY TRANSDUCTION SYSTEM"/>
    <property type="match status" value="1"/>
</dbReference>
<gene>
    <name evidence="6" type="ORF">DRW07_01020</name>
</gene>
<organism evidence="6 7">
    <name type="scientific">Alteromonas sediminis</name>
    <dbReference type="NCBI Taxonomy" id="2259342"/>
    <lineage>
        <taxon>Bacteria</taxon>
        <taxon>Pseudomonadati</taxon>
        <taxon>Pseudomonadota</taxon>
        <taxon>Gammaproteobacteria</taxon>
        <taxon>Alteromonadales</taxon>
        <taxon>Alteromonadaceae</taxon>
        <taxon>Alteromonas/Salinimonas group</taxon>
        <taxon>Alteromonas</taxon>
    </lineage>
</organism>
<feature type="signal peptide" evidence="4">
    <location>
        <begin position="1"/>
        <end position="22"/>
    </location>
</feature>
<comment type="caution">
    <text evidence="6">The sequence shown here is derived from an EMBL/GenBank/DDBJ whole genome shotgun (WGS) entry which is preliminary data.</text>
</comment>
<comment type="catalytic activity">
    <reaction evidence="2">
        <text>2 GTP = 3',3'-c-di-GMP + 2 diphosphate</text>
        <dbReference type="Rhea" id="RHEA:24898"/>
        <dbReference type="ChEBI" id="CHEBI:33019"/>
        <dbReference type="ChEBI" id="CHEBI:37565"/>
        <dbReference type="ChEBI" id="CHEBI:58805"/>
        <dbReference type="EC" id="2.7.7.65"/>
    </reaction>
</comment>
<dbReference type="GO" id="GO:0052621">
    <property type="term" value="F:diguanylate cyclase activity"/>
    <property type="evidence" value="ECO:0007669"/>
    <property type="project" value="UniProtKB-EC"/>
</dbReference>
<keyword evidence="3" id="KW-0812">Transmembrane</keyword>
<dbReference type="SUPFAM" id="SSF55073">
    <property type="entry name" value="Nucleotide cyclase"/>
    <property type="match status" value="1"/>
</dbReference>
<dbReference type="RefSeq" id="WP_124026029.1">
    <property type="nucleotide sequence ID" value="NZ_JBHRSN010000005.1"/>
</dbReference>
<feature type="transmembrane region" description="Helical" evidence="3">
    <location>
        <begin position="413"/>
        <end position="432"/>
    </location>
</feature>
<dbReference type="Pfam" id="PF00990">
    <property type="entry name" value="GGDEF"/>
    <property type="match status" value="1"/>
</dbReference>
<keyword evidence="3" id="KW-1133">Transmembrane helix</keyword>
<evidence type="ECO:0000256" key="1">
    <source>
        <dbReference type="ARBA" id="ARBA00012528"/>
    </source>
</evidence>
<dbReference type="SMART" id="SM00267">
    <property type="entry name" value="GGDEF"/>
    <property type="match status" value="1"/>
</dbReference>
<evidence type="ECO:0000313" key="6">
    <source>
        <dbReference type="EMBL" id="RPJ68027.1"/>
    </source>
</evidence>
<dbReference type="InterPro" id="IPR043128">
    <property type="entry name" value="Rev_trsase/Diguanyl_cyclase"/>
</dbReference>
<dbReference type="AlphaFoldDB" id="A0A3N5Y2E0"/>
<dbReference type="EC" id="2.7.7.65" evidence="1"/>
<dbReference type="NCBIfam" id="TIGR00254">
    <property type="entry name" value="GGDEF"/>
    <property type="match status" value="1"/>
</dbReference>
<keyword evidence="7" id="KW-1185">Reference proteome</keyword>
<feature type="domain" description="GGDEF" evidence="5">
    <location>
        <begin position="468"/>
        <end position="591"/>
    </location>
</feature>
<dbReference type="OrthoDB" id="6375994at2"/>
<dbReference type="PROSITE" id="PS50887">
    <property type="entry name" value="GGDEF"/>
    <property type="match status" value="1"/>
</dbReference>
<evidence type="ECO:0000256" key="3">
    <source>
        <dbReference type="SAM" id="Phobius"/>
    </source>
</evidence>
<dbReference type="InterPro" id="IPR029787">
    <property type="entry name" value="Nucleotide_cyclase"/>
</dbReference>
<dbReference type="InterPro" id="IPR011990">
    <property type="entry name" value="TPR-like_helical_dom_sf"/>
</dbReference>
<sequence length="591" mass="66263">MRTIWLPVVSLFFGLSAFSAKATEEIDNFIQQVQTVTYDCPDSGYLPQLEEYLDSAELTAQQRFALIASKTQIMICQGQASQAQKMLYELTAQDGIDKRSYAYASAIYQIGFTYDFKEDPKRCEYYENAKALSADKHSDVYLSASLGIITNCVAGIEVAERLGMMFSILERYSASQDYGALAHIHNNIGLVYGTLDQHVLAAEQYLKAHEMGLKVYTGSNQLTILISAITSLFASGQFDKAYDAILEFEAINQNVATPLTNYYYYHALTGYYYRTGKINEMKQVLPDLELAAQKISSPVTDAMLKWYQVVPCVAEGDKSCISDYLADVKAKWPEKHRYFWTNIQYLALEVEMYLVLEDVDKAKAAFEAYANSISERRQRRQYSSSILSVANLYSKIHSLESQAIQAEQIKRNILISVIIVFIASITIVGFVLRKRQLARLAIDPDTGLLNAKTAIARIERLEAPDQGKSIALAIFDLGNFREINRLVGPTKGDFVLSQIANTLTKVTRDSDILGRFAPEQFILCLPNIDEGSAKRLFDRVQNELDNTFTLDAGTESVSVRSSMSIFITSDKLSDLKSVLDEMLLSISLKAK</sequence>
<dbReference type="CDD" id="cd01949">
    <property type="entry name" value="GGDEF"/>
    <property type="match status" value="1"/>
</dbReference>
<evidence type="ECO:0000259" key="5">
    <source>
        <dbReference type="PROSITE" id="PS50887"/>
    </source>
</evidence>
<protein>
    <recommendedName>
        <fullName evidence="1">diguanylate cyclase</fullName>
        <ecNumber evidence="1">2.7.7.65</ecNumber>
    </recommendedName>
</protein>
<dbReference type="InterPro" id="IPR050469">
    <property type="entry name" value="Diguanylate_Cyclase"/>
</dbReference>
<dbReference type="Proteomes" id="UP000275281">
    <property type="component" value="Unassembled WGS sequence"/>
</dbReference>
<evidence type="ECO:0000256" key="2">
    <source>
        <dbReference type="ARBA" id="ARBA00034247"/>
    </source>
</evidence>
<name>A0A3N5Y2E0_9ALTE</name>